<dbReference type="Gene3D" id="1.10.510.10">
    <property type="entry name" value="Transferase(Phosphotransferase) domain 1"/>
    <property type="match status" value="1"/>
</dbReference>
<keyword evidence="4 10" id="KW-0547">Nucleotide-binding</keyword>
<dbReference type="SUPFAM" id="SSF56112">
    <property type="entry name" value="Protein kinase-like (PK-like)"/>
    <property type="match status" value="1"/>
</dbReference>
<evidence type="ECO:0000256" key="7">
    <source>
        <dbReference type="ARBA" id="ARBA00047899"/>
    </source>
</evidence>
<evidence type="ECO:0000256" key="4">
    <source>
        <dbReference type="ARBA" id="ARBA00022741"/>
    </source>
</evidence>
<dbReference type="GO" id="GO:0005956">
    <property type="term" value="C:protein kinase CK2 complex"/>
    <property type="evidence" value="ECO:0007669"/>
    <property type="project" value="TreeGrafter"/>
</dbReference>
<evidence type="ECO:0000256" key="6">
    <source>
        <dbReference type="ARBA" id="ARBA00022840"/>
    </source>
</evidence>
<name>A0A383V1I3_TETOB</name>
<feature type="binding site" evidence="10">
    <location>
        <position position="84"/>
    </location>
    <ligand>
        <name>ATP</name>
        <dbReference type="ChEBI" id="CHEBI:30616"/>
    </ligand>
</feature>
<dbReference type="GO" id="GO:0005634">
    <property type="term" value="C:nucleus"/>
    <property type="evidence" value="ECO:0007669"/>
    <property type="project" value="TreeGrafter"/>
</dbReference>
<dbReference type="EMBL" id="FNXT01000001">
    <property type="protein sequence ID" value="SZX59408.1"/>
    <property type="molecule type" value="Genomic_DNA"/>
</dbReference>
<dbReference type="GO" id="GO:0004674">
    <property type="term" value="F:protein serine/threonine kinase activity"/>
    <property type="evidence" value="ECO:0007669"/>
    <property type="project" value="UniProtKB-KW"/>
</dbReference>
<evidence type="ECO:0000256" key="2">
    <source>
        <dbReference type="ARBA" id="ARBA00022527"/>
    </source>
</evidence>
<dbReference type="InterPro" id="IPR017441">
    <property type="entry name" value="Protein_kinase_ATP_BS"/>
</dbReference>
<evidence type="ECO:0000259" key="12">
    <source>
        <dbReference type="PROSITE" id="PS50011"/>
    </source>
</evidence>
<protein>
    <recommendedName>
        <fullName evidence="1">non-specific serine/threonine protein kinase</fullName>
        <ecNumber evidence="1">2.7.11.1</ecNumber>
    </recommendedName>
</protein>
<proteinExistence type="inferred from homology"/>
<dbReference type="InterPro" id="IPR011009">
    <property type="entry name" value="Kinase-like_dom_sf"/>
</dbReference>
<dbReference type="Pfam" id="PF00069">
    <property type="entry name" value="Pkinase"/>
    <property type="match status" value="1"/>
</dbReference>
<dbReference type="PROSITE" id="PS00107">
    <property type="entry name" value="PROTEIN_KINASE_ATP"/>
    <property type="match status" value="1"/>
</dbReference>
<keyword evidence="5" id="KW-0418">Kinase</keyword>
<evidence type="ECO:0000256" key="9">
    <source>
        <dbReference type="ARBA" id="ARBA00061236"/>
    </source>
</evidence>
<sequence>MPPKKYPKSTRRKGALRSVARSYADAAAQQPALYWNDVCSIDWGNQEKYEVLQQLGKGKYGEVFEGVNLEDGGRCVVKIMRPVKEQRLKREIKILRLVSGGPNIITLHEVVRDPDTKTPCFIFEFVDSMPLKELQAVVTDLDVRSYMYQLLVALNYTHSKGIMHRDIKPANVLIDHNKRQLKLIDWGLADFYFPGKEYPVRVATRFYKGPELLSDIRDYDYSLDIWGVGCMLAAFLFRKQVFFRGEDELDQLVKISKVLGTDELYAYAEKYGVELDPKLVQLCGYRPRQAWRKYINDENSHLISPDALALLSELLQYDHQARPTAAEAMQHSYFAPIRQMHEQQQLASKK</sequence>
<dbReference type="GO" id="GO:0051726">
    <property type="term" value="P:regulation of cell cycle"/>
    <property type="evidence" value="ECO:0007669"/>
    <property type="project" value="TreeGrafter"/>
</dbReference>
<dbReference type="CDD" id="cd14132">
    <property type="entry name" value="STKc_CK2_alpha"/>
    <property type="match status" value="1"/>
</dbReference>
<dbReference type="Gene3D" id="3.30.200.20">
    <property type="entry name" value="Phosphorylase Kinase, domain 1"/>
    <property type="match status" value="1"/>
</dbReference>
<dbReference type="Proteomes" id="UP000256970">
    <property type="component" value="Unassembled WGS sequence"/>
</dbReference>
<dbReference type="AlphaFoldDB" id="A0A383V1I3"/>
<dbReference type="STRING" id="3088.A0A383V1I3"/>
<keyword evidence="14" id="KW-1185">Reference proteome</keyword>
<dbReference type="PROSITE" id="PS00108">
    <property type="entry name" value="PROTEIN_KINASE_ST"/>
    <property type="match status" value="1"/>
</dbReference>
<accession>A0A383V1I3</accession>
<dbReference type="PROSITE" id="PS50011">
    <property type="entry name" value="PROTEIN_KINASE_DOM"/>
    <property type="match status" value="1"/>
</dbReference>
<comment type="catalytic activity">
    <reaction evidence="8">
        <text>L-seryl-[protein] + ATP = O-phospho-L-seryl-[protein] + ADP + H(+)</text>
        <dbReference type="Rhea" id="RHEA:17989"/>
        <dbReference type="Rhea" id="RHEA-COMP:9863"/>
        <dbReference type="Rhea" id="RHEA-COMP:11604"/>
        <dbReference type="ChEBI" id="CHEBI:15378"/>
        <dbReference type="ChEBI" id="CHEBI:29999"/>
        <dbReference type="ChEBI" id="CHEBI:30616"/>
        <dbReference type="ChEBI" id="CHEBI:83421"/>
        <dbReference type="ChEBI" id="CHEBI:456216"/>
        <dbReference type="EC" id="2.7.11.1"/>
    </reaction>
</comment>
<keyword evidence="2 11" id="KW-0723">Serine/threonine-protein kinase</keyword>
<keyword evidence="6 10" id="KW-0067">ATP-binding</keyword>
<dbReference type="PANTHER" id="PTHR24054:SF0">
    <property type="entry name" value="CASEIN KINASE II SUBUNIT ALPHA"/>
    <property type="match status" value="1"/>
</dbReference>
<dbReference type="PANTHER" id="PTHR24054">
    <property type="entry name" value="CASEIN KINASE II SUBUNIT ALPHA"/>
    <property type="match status" value="1"/>
</dbReference>
<evidence type="ECO:0000256" key="8">
    <source>
        <dbReference type="ARBA" id="ARBA00048679"/>
    </source>
</evidence>
<dbReference type="FunFam" id="3.30.200.20:FF:000088">
    <property type="entry name" value="Casein kinase II subunit alpha"/>
    <property type="match status" value="1"/>
</dbReference>
<evidence type="ECO:0000256" key="10">
    <source>
        <dbReference type="PROSITE-ProRule" id="PRU10141"/>
    </source>
</evidence>
<keyword evidence="3" id="KW-0808">Transferase</keyword>
<evidence type="ECO:0000313" key="13">
    <source>
        <dbReference type="EMBL" id="SZX59408.1"/>
    </source>
</evidence>
<organism evidence="13 14">
    <name type="scientific">Tetradesmus obliquus</name>
    <name type="common">Green alga</name>
    <name type="synonym">Acutodesmus obliquus</name>
    <dbReference type="NCBI Taxonomy" id="3088"/>
    <lineage>
        <taxon>Eukaryota</taxon>
        <taxon>Viridiplantae</taxon>
        <taxon>Chlorophyta</taxon>
        <taxon>core chlorophytes</taxon>
        <taxon>Chlorophyceae</taxon>
        <taxon>CS clade</taxon>
        <taxon>Sphaeropleales</taxon>
        <taxon>Scenedesmaceae</taxon>
        <taxon>Tetradesmus</taxon>
    </lineage>
</organism>
<dbReference type="GO" id="GO:0005829">
    <property type="term" value="C:cytosol"/>
    <property type="evidence" value="ECO:0007669"/>
    <property type="project" value="TreeGrafter"/>
</dbReference>
<dbReference type="InterPro" id="IPR045216">
    <property type="entry name" value="CK2_alpha"/>
</dbReference>
<comment type="similarity">
    <text evidence="9">Belongs to the protein kinase superfamily. Ser/Thr protein kinase family. CK2 subfamily.</text>
</comment>
<evidence type="ECO:0000256" key="3">
    <source>
        <dbReference type="ARBA" id="ARBA00022679"/>
    </source>
</evidence>
<gene>
    <name evidence="13" type="ORF">BQ4739_LOCUS28</name>
</gene>
<reference evidence="13 14" key="1">
    <citation type="submission" date="2016-10" db="EMBL/GenBank/DDBJ databases">
        <authorList>
            <person name="Cai Z."/>
        </authorList>
    </citation>
    <scope>NUCLEOTIDE SEQUENCE [LARGE SCALE GENOMIC DNA]</scope>
</reference>
<dbReference type="InterPro" id="IPR000719">
    <property type="entry name" value="Prot_kinase_dom"/>
</dbReference>
<evidence type="ECO:0000313" key="14">
    <source>
        <dbReference type="Proteomes" id="UP000256970"/>
    </source>
</evidence>
<dbReference type="GO" id="GO:0005524">
    <property type="term" value="F:ATP binding"/>
    <property type="evidence" value="ECO:0007669"/>
    <property type="project" value="UniProtKB-UniRule"/>
</dbReference>
<evidence type="ECO:0000256" key="5">
    <source>
        <dbReference type="ARBA" id="ARBA00022777"/>
    </source>
</evidence>
<evidence type="ECO:0000256" key="11">
    <source>
        <dbReference type="RuleBase" id="RU000304"/>
    </source>
</evidence>
<dbReference type="InterPro" id="IPR008271">
    <property type="entry name" value="Ser/Thr_kinase_AS"/>
</dbReference>
<dbReference type="SMART" id="SM00220">
    <property type="entry name" value="S_TKc"/>
    <property type="match status" value="1"/>
</dbReference>
<dbReference type="EC" id="2.7.11.1" evidence="1"/>
<feature type="domain" description="Protein kinase" evidence="12">
    <location>
        <begin position="49"/>
        <end position="334"/>
    </location>
</feature>
<evidence type="ECO:0000256" key="1">
    <source>
        <dbReference type="ARBA" id="ARBA00012513"/>
    </source>
</evidence>
<comment type="catalytic activity">
    <reaction evidence="7">
        <text>L-threonyl-[protein] + ATP = O-phospho-L-threonyl-[protein] + ADP + H(+)</text>
        <dbReference type="Rhea" id="RHEA:46608"/>
        <dbReference type="Rhea" id="RHEA-COMP:11060"/>
        <dbReference type="Rhea" id="RHEA-COMP:11605"/>
        <dbReference type="ChEBI" id="CHEBI:15378"/>
        <dbReference type="ChEBI" id="CHEBI:30013"/>
        <dbReference type="ChEBI" id="CHEBI:30616"/>
        <dbReference type="ChEBI" id="CHEBI:61977"/>
        <dbReference type="ChEBI" id="CHEBI:456216"/>
        <dbReference type="EC" id="2.7.11.1"/>
    </reaction>
</comment>
<dbReference type="FunFam" id="1.10.510.10:FF:000059">
    <property type="entry name" value="Casein kinase II subunit alpha"/>
    <property type="match status" value="1"/>
</dbReference>